<evidence type="ECO:0000256" key="8">
    <source>
        <dbReference type="HAMAP-Rule" id="MF_01895"/>
    </source>
</evidence>
<dbReference type="GO" id="GO:0003723">
    <property type="term" value="F:RNA binding"/>
    <property type="evidence" value="ECO:0007669"/>
    <property type="project" value="UniProtKB-UniRule"/>
</dbReference>
<dbReference type="Gene3D" id="2.40.50.140">
    <property type="entry name" value="Nucleic acid-binding proteins"/>
    <property type="match status" value="2"/>
</dbReference>
<dbReference type="InterPro" id="IPR013223">
    <property type="entry name" value="RNase_B_OB_dom"/>
</dbReference>
<dbReference type="PANTHER" id="PTHR23355:SF9">
    <property type="entry name" value="DIS3-LIKE EXONUCLEASE 2"/>
    <property type="match status" value="1"/>
</dbReference>
<dbReference type="HAMAP" id="MF_01895">
    <property type="entry name" value="RNase_R"/>
    <property type="match status" value="1"/>
</dbReference>
<evidence type="ECO:0000256" key="3">
    <source>
        <dbReference type="ARBA" id="ARBA00022490"/>
    </source>
</evidence>
<dbReference type="Pfam" id="PF08206">
    <property type="entry name" value="OB_RNB"/>
    <property type="match status" value="1"/>
</dbReference>
<evidence type="ECO:0000256" key="2">
    <source>
        <dbReference type="ARBA" id="ARBA00004496"/>
    </source>
</evidence>
<dbReference type="InterPro" id="IPR022966">
    <property type="entry name" value="RNase_II/R_CS"/>
</dbReference>
<feature type="domain" description="S1 motif" evidence="10">
    <location>
        <begin position="661"/>
        <end position="742"/>
    </location>
</feature>
<evidence type="ECO:0000259" key="10">
    <source>
        <dbReference type="PROSITE" id="PS50126"/>
    </source>
</evidence>
<evidence type="ECO:0000256" key="9">
    <source>
        <dbReference type="SAM" id="MobiDB-lite"/>
    </source>
</evidence>
<dbReference type="InterPro" id="IPR003029">
    <property type="entry name" value="S1_domain"/>
</dbReference>
<feature type="compositionally biased region" description="Basic residues" evidence="9">
    <location>
        <begin position="867"/>
        <end position="876"/>
    </location>
</feature>
<dbReference type="Proteomes" id="UP000308488">
    <property type="component" value="Unassembled WGS sequence"/>
</dbReference>
<dbReference type="InterPro" id="IPR006594">
    <property type="entry name" value="LisH"/>
</dbReference>
<dbReference type="InterPro" id="IPR011805">
    <property type="entry name" value="RNase_R"/>
</dbReference>
<evidence type="ECO:0000313" key="11">
    <source>
        <dbReference type="EMBL" id="TKV64087.1"/>
    </source>
</evidence>
<dbReference type="NCBIfam" id="TIGR02063">
    <property type="entry name" value="RNase_R"/>
    <property type="match status" value="1"/>
</dbReference>
<dbReference type="InterPro" id="IPR004476">
    <property type="entry name" value="RNase_II/RNase_R"/>
</dbReference>
<dbReference type="AlphaFoldDB" id="A0A4U6QSX5"/>
<dbReference type="EC" id="3.1.13.1" evidence="8"/>
<dbReference type="InterPro" id="IPR040476">
    <property type="entry name" value="CSD2"/>
</dbReference>
<accession>A0A4U6QSX5</accession>
<dbReference type="SUPFAM" id="SSF50249">
    <property type="entry name" value="Nucleic acid-binding proteins"/>
    <property type="match status" value="4"/>
</dbReference>
<dbReference type="SMART" id="SM00316">
    <property type="entry name" value="S1"/>
    <property type="match status" value="2"/>
</dbReference>
<protein>
    <recommendedName>
        <fullName evidence="8">Ribonuclease R</fullName>
        <shortName evidence="8">RNase R</shortName>
        <ecNumber evidence="8">3.1.13.1</ecNumber>
    </recommendedName>
</protein>
<dbReference type="SMART" id="SM00357">
    <property type="entry name" value="CSP"/>
    <property type="match status" value="1"/>
</dbReference>
<organism evidence="11 12">
    <name type="scientific">Marinobacter panjinensis</name>
    <dbReference type="NCBI Taxonomy" id="2576384"/>
    <lineage>
        <taxon>Bacteria</taxon>
        <taxon>Pseudomonadati</taxon>
        <taxon>Pseudomonadota</taxon>
        <taxon>Gammaproteobacteria</taxon>
        <taxon>Pseudomonadales</taxon>
        <taxon>Marinobacteraceae</taxon>
        <taxon>Marinobacter</taxon>
    </lineage>
</organism>
<feature type="compositionally biased region" description="Basic and acidic residues" evidence="9">
    <location>
        <begin position="741"/>
        <end position="767"/>
    </location>
</feature>
<feature type="region of interest" description="Disordered" evidence="9">
    <location>
        <begin position="741"/>
        <end position="876"/>
    </location>
</feature>
<dbReference type="NCBIfam" id="NF008648">
    <property type="entry name" value="PRK11642.1"/>
    <property type="match status" value="1"/>
</dbReference>
<name>A0A4U6QSX5_9GAMM</name>
<feature type="region of interest" description="Disordered" evidence="9">
    <location>
        <begin position="1"/>
        <end position="22"/>
    </location>
</feature>
<dbReference type="NCBIfam" id="TIGR00358">
    <property type="entry name" value="3_prime_RNase"/>
    <property type="match status" value="1"/>
</dbReference>
<evidence type="ECO:0000256" key="6">
    <source>
        <dbReference type="ARBA" id="ARBA00022839"/>
    </source>
</evidence>
<dbReference type="EMBL" id="SZYH01000002">
    <property type="protein sequence ID" value="TKV64087.1"/>
    <property type="molecule type" value="Genomic_DNA"/>
</dbReference>
<comment type="subcellular location">
    <subcellularLocation>
        <location evidence="2 8">Cytoplasm</location>
    </subcellularLocation>
</comment>
<keyword evidence="6 8" id="KW-0269">Exonuclease</keyword>
<keyword evidence="3 8" id="KW-0963">Cytoplasm</keyword>
<evidence type="ECO:0000256" key="1">
    <source>
        <dbReference type="ARBA" id="ARBA00001849"/>
    </source>
</evidence>
<comment type="caution">
    <text evidence="11">The sequence shown here is derived from an EMBL/GenBank/DDBJ whole genome shotgun (WGS) entry which is preliminary data.</text>
</comment>
<comment type="function">
    <text evidence="8">3'-5' exoribonuclease that releases 5'-nucleoside monophosphates and is involved in maturation of structured RNAs.</text>
</comment>
<dbReference type="GO" id="GO:0005829">
    <property type="term" value="C:cytosol"/>
    <property type="evidence" value="ECO:0007669"/>
    <property type="project" value="TreeGrafter"/>
</dbReference>
<comment type="similarity">
    <text evidence="8">Belongs to the RNR ribonuclease family. RNase R subfamily.</text>
</comment>
<dbReference type="InterPro" id="IPR001900">
    <property type="entry name" value="RNase_II/R"/>
</dbReference>
<dbReference type="Pfam" id="PF00773">
    <property type="entry name" value="RNB"/>
    <property type="match status" value="1"/>
</dbReference>
<dbReference type="PROSITE" id="PS01175">
    <property type="entry name" value="RIBONUCLEASE_II"/>
    <property type="match status" value="1"/>
</dbReference>
<dbReference type="SMART" id="SM00955">
    <property type="entry name" value="RNB"/>
    <property type="match status" value="1"/>
</dbReference>
<evidence type="ECO:0000313" key="12">
    <source>
        <dbReference type="Proteomes" id="UP000308488"/>
    </source>
</evidence>
<keyword evidence="4 8" id="KW-0540">Nuclease</keyword>
<evidence type="ECO:0000256" key="5">
    <source>
        <dbReference type="ARBA" id="ARBA00022801"/>
    </source>
</evidence>
<dbReference type="GO" id="GO:0008859">
    <property type="term" value="F:exoribonuclease II activity"/>
    <property type="evidence" value="ECO:0007669"/>
    <property type="project" value="UniProtKB-UniRule"/>
</dbReference>
<keyword evidence="5 8" id="KW-0378">Hydrolase</keyword>
<proteinExistence type="inferred from homology"/>
<evidence type="ECO:0000256" key="4">
    <source>
        <dbReference type="ARBA" id="ARBA00022722"/>
    </source>
</evidence>
<dbReference type="PROSITE" id="PS50896">
    <property type="entry name" value="LISH"/>
    <property type="match status" value="1"/>
</dbReference>
<dbReference type="OrthoDB" id="9764149at2"/>
<dbReference type="PANTHER" id="PTHR23355">
    <property type="entry name" value="RIBONUCLEASE"/>
    <property type="match status" value="1"/>
</dbReference>
<dbReference type="Pfam" id="PF17876">
    <property type="entry name" value="CSD2"/>
    <property type="match status" value="1"/>
</dbReference>
<dbReference type="CDD" id="cd04471">
    <property type="entry name" value="S1_RNase_R"/>
    <property type="match status" value="1"/>
</dbReference>
<feature type="compositionally biased region" description="Basic and acidic residues" evidence="9">
    <location>
        <begin position="1"/>
        <end position="19"/>
    </location>
</feature>
<dbReference type="Pfam" id="PF00575">
    <property type="entry name" value="S1"/>
    <property type="match status" value="1"/>
</dbReference>
<dbReference type="InterPro" id="IPR011129">
    <property type="entry name" value="CSD"/>
</dbReference>
<dbReference type="GO" id="GO:0006402">
    <property type="term" value="P:mRNA catabolic process"/>
    <property type="evidence" value="ECO:0007669"/>
    <property type="project" value="TreeGrafter"/>
</dbReference>
<comment type="catalytic activity">
    <reaction evidence="1 8">
        <text>Exonucleolytic cleavage in the 3'- to 5'-direction to yield nucleoside 5'-phosphates.</text>
        <dbReference type="EC" id="3.1.13.1"/>
    </reaction>
</comment>
<dbReference type="InterPro" id="IPR050180">
    <property type="entry name" value="RNR_Ribonuclease"/>
</dbReference>
<keyword evidence="7 8" id="KW-0694">RNA-binding</keyword>
<reference evidence="11 12" key="1">
    <citation type="submission" date="2019-05" db="EMBL/GenBank/DDBJ databases">
        <title>Marinobacter panjinensis sp. nov., a moderately halophilic bacterium isolated from sea tidal flat environment.</title>
        <authorList>
            <person name="Yang W."/>
            <person name="An M."/>
            <person name="He W."/>
            <person name="Luo X."/>
            <person name="Zhu L."/>
            <person name="Chen G."/>
            <person name="Zhang Y."/>
            <person name="Wang Y."/>
        </authorList>
    </citation>
    <scope>NUCLEOTIDE SEQUENCE [LARGE SCALE GENOMIC DNA]</scope>
    <source>
        <strain evidence="11 12">PJ-16</strain>
    </source>
</reference>
<dbReference type="PROSITE" id="PS50126">
    <property type="entry name" value="S1"/>
    <property type="match status" value="1"/>
</dbReference>
<feature type="compositionally biased region" description="Basic and acidic residues" evidence="9">
    <location>
        <begin position="781"/>
        <end position="804"/>
    </location>
</feature>
<keyword evidence="12" id="KW-1185">Reference proteome</keyword>
<sequence length="876" mass="97682">MVSSKKTDNDPHAQREASKYDNPIQSREFILEHLKERGAPATHETLCEELGQQSEEGIEALRRRLIAMCRDGQLICNRRGAYLPIEEADLVTGRVTGHKDGFGFLIPDDGGSDLFLTARQMRQVFHGDRVAARVDRVDDRGRREGVIVEVLEYRTHQTVGRLFQESGISFVVPENARINHEVLIPAEHINEARHGQYVVVDILRQPTVRTQPTGKIVEVLGEHMAPGMEIDVAIRSYDIPHSWPPAVGEQAAEIPEEVTEKDKQNRVDIRNLRLVTIDDETARDFDDAIYCEPRPRGGYRLLVAIADVSHYVRPDTPLDEEAINRGNSVYFPDHVVPMLPEKLSNGLCSLNPGVDRLCMVADMTISAAGAVSGYTFYQAVMHSHARLTYNKVSDMLERPDSEPGYRLSEQYAHVLPHLHNLYNLYKLLRKARTERGAIDFETTETKVVFDADRKIEEIVPVQRNDAHKIVEECMLAANVATARFLKKHKVPSLYRVHDGPSEERLNAVRLFLSELGLQLGGGDKPTSADYRELLSSIADRSDANVIQTVMLRSLSQAVYSPDEGGHFGLGFTSYAHFTSPIRRYPDLIVHRGIKSIVHSEEGSKDVVVPPKKDPELAEYPYDMARMYQLGEHCSMTERRADDATRDVMAWLKCEYLKDHVGEEYEGVIAAVVPFGFFVELSGVYIEGLVHVSTLSGDYFHHDSAKHRLIGERTAMSFRLGDDVRVKVVRVGMEDRKIDLELVSEPQHRQADRDALEITKREPKDKGKGRGKGGKSAPGRSTRGDRGKGSGGKAGREKAGDAGEKPRRRKGSGSPTAGKQGRPEQVAPTYEDDGELSARDKLVAEAAKLALGKGKGKKPAGKTDGADKKRKPRKSGK</sequence>
<dbReference type="RefSeq" id="WP_137437457.1">
    <property type="nucleotide sequence ID" value="NZ_JANRHC010000003.1"/>
</dbReference>
<evidence type="ECO:0000256" key="7">
    <source>
        <dbReference type="ARBA" id="ARBA00022884"/>
    </source>
</evidence>
<gene>
    <name evidence="8" type="primary">rnr</name>
    <name evidence="11" type="ORF">FDP08_16825</name>
</gene>
<dbReference type="InterPro" id="IPR012340">
    <property type="entry name" value="NA-bd_OB-fold"/>
</dbReference>